<proteinExistence type="predicted"/>
<name>A0AAF5PHH5_WUCBA</name>
<sequence length="82" mass="9140">MSYLHPETGKRIDNLRAISSVAASNYKVMNLQKDQKSTLVSSNCNIAIYSNISKLRKSPSSTSPRFENGNEIYRLLSGKTDT</sequence>
<reference evidence="1" key="2">
    <citation type="journal article" date="2016" name="Mol. Ecol.">
        <title>Population genomics of the filarial nematode parasite Wuchereria bancrofti from mosquitoes.</title>
        <authorList>
            <person name="Small S.T."/>
            <person name="Reimer L.J."/>
            <person name="Tisch D.J."/>
            <person name="King C.L."/>
            <person name="Christensen B.M."/>
            <person name="Siba P.M."/>
            <person name="Kazura J.W."/>
            <person name="Serre D."/>
            <person name="Zimmerman P.A."/>
        </authorList>
    </citation>
    <scope>NUCLEOTIDE SEQUENCE</scope>
    <source>
        <strain evidence="1">pt0022</strain>
    </source>
</reference>
<organism evidence="1 2">
    <name type="scientific">Wuchereria bancrofti</name>
    <dbReference type="NCBI Taxonomy" id="6293"/>
    <lineage>
        <taxon>Eukaryota</taxon>
        <taxon>Metazoa</taxon>
        <taxon>Ecdysozoa</taxon>
        <taxon>Nematoda</taxon>
        <taxon>Chromadorea</taxon>
        <taxon>Rhabditida</taxon>
        <taxon>Spirurina</taxon>
        <taxon>Spiruromorpha</taxon>
        <taxon>Filarioidea</taxon>
        <taxon>Onchocercidae</taxon>
        <taxon>Wuchereria</taxon>
    </lineage>
</organism>
<dbReference type="AlphaFoldDB" id="A0AAF5PHH5"/>
<evidence type="ECO:0000313" key="2">
    <source>
        <dbReference type="WBParaSite" id="mrna-Wban_00734"/>
    </source>
</evidence>
<accession>A0AAF5PHH5</accession>
<protein>
    <submittedName>
        <fullName evidence="2">Uncharacterized protein</fullName>
    </submittedName>
</protein>
<dbReference type="WBParaSite" id="mrna-Wban_00734">
    <property type="protein sequence ID" value="mrna-Wban_00734"/>
    <property type="gene ID" value="Wban_00734"/>
</dbReference>
<reference evidence="1" key="1">
    <citation type="submission" date="2015-03" db="EMBL/GenBank/DDBJ databases">
        <title>Wuchereria bancrofti Genome Sequencing Papua New Guinea Strain.</title>
        <authorList>
            <person name="Small S.T."/>
            <person name="Serre D."/>
            <person name="Zimmerman P.A."/>
        </authorList>
    </citation>
    <scope>NUCLEOTIDE SEQUENCE [LARGE SCALE GENOMIC DNA]</scope>
    <source>
        <strain evidence="1">pt0022</strain>
    </source>
</reference>
<evidence type="ECO:0000313" key="1">
    <source>
        <dbReference type="Proteomes" id="UP000093561"/>
    </source>
</evidence>
<dbReference type="Proteomes" id="UP000093561">
    <property type="component" value="Unassembled WGS sequence"/>
</dbReference>
<reference evidence="2" key="3">
    <citation type="submission" date="2024-02" db="UniProtKB">
        <authorList>
            <consortium name="WormBaseParasite"/>
        </authorList>
    </citation>
    <scope>IDENTIFICATION</scope>
    <source>
        <strain evidence="2">pt0022</strain>
    </source>
</reference>